<dbReference type="InterPro" id="IPR050166">
    <property type="entry name" value="ABC_transporter_ATP-bind"/>
</dbReference>
<evidence type="ECO:0000259" key="6">
    <source>
        <dbReference type="PROSITE" id="PS50893"/>
    </source>
</evidence>
<reference evidence="7 8" key="1">
    <citation type="submission" date="2016-11" db="EMBL/GenBank/DDBJ databases">
        <authorList>
            <person name="Jaros S."/>
            <person name="Januszkiewicz K."/>
            <person name="Wedrychowicz H."/>
        </authorList>
    </citation>
    <scope>NUCLEOTIDE SEQUENCE [LARGE SCALE GENOMIC DNA]</scope>
    <source>
        <strain evidence="7 8">DSM 100565</strain>
    </source>
</reference>
<dbReference type="CDD" id="cd03293">
    <property type="entry name" value="ABC_NrtD_SsuB_transporters"/>
    <property type="match status" value="1"/>
</dbReference>
<feature type="domain" description="ABC transporter" evidence="6">
    <location>
        <begin position="5"/>
        <end position="238"/>
    </location>
</feature>
<dbReference type="Pfam" id="PF00005">
    <property type="entry name" value="ABC_tran"/>
    <property type="match status" value="1"/>
</dbReference>
<accession>A0A1M6E1D3</accession>
<dbReference type="Gene3D" id="3.40.50.300">
    <property type="entry name" value="P-loop containing nucleotide triphosphate hydrolases"/>
    <property type="match status" value="1"/>
</dbReference>
<dbReference type="PROSITE" id="PS50893">
    <property type="entry name" value="ABC_TRANSPORTER_2"/>
    <property type="match status" value="1"/>
</dbReference>
<dbReference type="AlphaFoldDB" id="A0A1M6E1D3"/>
<gene>
    <name evidence="7" type="ORF">SAMN05444417_1735</name>
</gene>
<dbReference type="STRING" id="1447782.SAMN05444417_1735"/>
<dbReference type="InterPro" id="IPR027417">
    <property type="entry name" value="P-loop_NTPase"/>
</dbReference>
<dbReference type="PANTHER" id="PTHR42788:SF13">
    <property type="entry name" value="ALIPHATIC SULFONATES IMPORT ATP-BINDING PROTEIN SSUB"/>
    <property type="match status" value="1"/>
</dbReference>
<dbReference type="Proteomes" id="UP000184292">
    <property type="component" value="Unassembled WGS sequence"/>
</dbReference>
<dbReference type="RefSeq" id="WP_073328471.1">
    <property type="nucleotide sequence ID" value="NZ_FQYO01000003.1"/>
</dbReference>
<dbReference type="EMBL" id="FQYO01000003">
    <property type="protein sequence ID" value="SHI79199.1"/>
    <property type="molecule type" value="Genomic_DNA"/>
</dbReference>
<dbReference type="InterPro" id="IPR017871">
    <property type="entry name" value="ABC_transporter-like_CS"/>
</dbReference>
<comment type="similarity">
    <text evidence="1">Belongs to the ABC transporter superfamily.</text>
</comment>
<evidence type="ECO:0000256" key="2">
    <source>
        <dbReference type="ARBA" id="ARBA00022448"/>
    </source>
</evidence>
<keyword evidence="2" id="KW-0813">Transport</keyword>
<evidence type="ECO:0000256" key="3">
    <source>
        <dbReference type="ARBA" id="ARBA00022741"/>
    </source>
</evidence>
<keyword evidence="3" id="KW-0547">Nucleotide-binding</keyword>
<evidence type="ECO:0000256" key="4">
    <source>
        <dbReference type="ARBA" id="ARBA00022840"/>
    </source>
</evidence>
<dbReference type="OrthoDB" id="9802264at2"/>
<organism evidence="7 8">
    <name type="scientific">Wenxinia saemankumensis</name>
    <dbReference type="NCBI Taxonomy" id="1447782"/>
    <lineage>
        <taxon>Bacteria</taxon>
        <taxon>Pseudomonadati</taxon>
        <taxon>Pseudomonadota</taxon>
        <taxon>Alphaproteobacteria</taxon>
        <taxon>Rhodobacterales</taxon>
        <taxon>Roseobacteraceae</taxon>
        <taxon>Wenxinia</taxon>
    </lineage>
</organism>
<dbReference type="InterPro" id="IPR003439">
    <property type="entry name" value="ABC_transporter-like_ATP-bd"/>
</dbReference>
<protein>
    <submittedName>
        <fullName evidence="7">NitT/TauT family transport system ATP-binding protein</fullName>
    </submittedName>
</protein>
<dbReference type="GO" id="GO:0016887">
    <property type="term" value="F:ATP hydrolysis activity"/>
    <property type="evidence" value="ECO:0007669"/>
    <property type="project" value="InterPro"/>
</dbReference>
<evidence type="ECO:0000256" key="1">
    <source>
        <dbReference type="ARBA" id="ARBA00005417"/>
    </source>
</evidence>
<keyword evidence="4 7" id="KW-0067">ATP-binding</keyword>
<feature type="region of interest" description="Disordered" evidence="5">
    <location>
        <begin position="256"/>
        <end position="311"/>
    </location>
</feature>
<dbReference type="SUPFAM" id="SSF52540">
    <property type="entry name" value="P-loop containing nucleoside triphosphate hydrolases"/>
    <property type="match status" value="1"/>
</dbReference>
<dbReference type="PANTHER" id="PTHR42788">
    <property type="entry name" value="TAURINE IMPORT ATP-BINDING PROTEIN-RELATED"/>
    <property type="match status" value="1"/>
</dbReference>
<dbReference type="GO" id="GO:0005524">
    <property type="term" value="F:ATP binding"/>
    <property type="evidence" value="ECO:0007669"/>
    <property type="project" value="UniProtKB-KW"/>
</dbReference>
<sequence>MTDLIAISGVRHAYRTKAGPLPVLDGLELSVPEGRFCAVVGPSGCGKSTLTRLIAGLMKPDQGEVRLEGRRVTSPRRTVGMAFQNPVLLEWRSILDNVILPLEIVAPRMPRAERVARAEELLDMVGLAGFEGKRPSELSGGMRQRASLCRALVHRPSVLIMDEPFGALDNFTREDLWQTMRDLRARERFTCVLITHDLRESVFLGDQVVVLSGRPARTQYVLDVDLPEDRTIDILYDRRAGDMLHLLRDQIRIAQGRDDPPAHTGSDLLPGSAAQGLTTPGAARDAGGPGGAPDGPARKTAPDGATRGAAR</sequence>
<dbReference type="SMART" id="SM00382">
    <property type="entry name" value="AAA"/>
    <property type="match status" value="1"/>
</dbReference>
<keyword evidence="8" id="KW-1185">Reference proteome</keyword>
<name>A0A1M6E1D3_9RHOB</name>
<dbReference type="InterPro" id="IPR003593">
    <property type="entry name" value="AAA+_ATPase"/>
</dbReference>
<proteinExistence type="inferred from homology"/>
<evidence type="ECO:0000313" key="8">
    <source>
        <dbReference type="Proteomes" id="UP000184292"/>
    </source>
</evidence>
<evidence type="ECO:0000313" key="7">
    <source>
        <dbReference type="EMBL" id="SHI79199.1"/>
    </source>
</evidence>
<dbReference type="PROSITE" id="PS00211">
    <property type="entry name" value="ABC_TRANSPORTER_1"/>
    <property type="match status" value="1"/>
</dbReference>
<evidence type="ECO:0000256" key="5">
    <source>
        <dbReference type="SAM" id="MobiDB-lite"/>
    </source>
</evidence>